<proteinExistence type="predicted"/>
<dbReference type="GO" id="GO:0015629">
    <property type="term" value="C:actin cytoskeleton"/>
    <property type="evidence" value="ECO:0007669"/>
    <property type="project" value="TreeGrafter"/>
</dbReference>
<gene>
    <name evidence="2" type="ORF">KLLA0_D06303g</name>
</gene>
<dbReference type="HOGENOM" id="CLU_055232_2_1_1"/>
<dbReference type="InParanoid" id="Q6CRU6"/>
<dbReference type="GO" id="GO:0007015">
    <property type="term" value="P:actin filament organization"/>
    <property type="evidence" value="ECO:0007669"/>
    <property type="project" value="TreeGrafter"/>
</dbReference>
<accession>Q6CRU6</accession>
<dbReference type="InterPro" id="IPR050606">
    <property type="entry name" value="Calponin-like"/>
</dbReference>
<dbReference type="PANTHER" id="PTHR47385">
    <property type="entry name" value="CALPONIN"/>
    <property type="match status" value="1"/>
</dbReference>
<dbReference type="STRING" id="284590.Q6CRU6"/>
<dbReference type="PRINTS" id="PR00888">
    <property type="entry name" value="SM22CALPONIN"/>
</dbReference>
<dbReference type="eggNOG" id="KOG2046">
    <property type="taxonomic scope" value="Eukaryota"/>
</dbReference>
<dbReference type="InterPro" id="IPR036872">
    <property type="entry name" value="CH_dom_sf"/>
</dbReference>
<dbReference type="SMART" id="SM00033">
    <property type="entry name" value="CH"/>
    <property type="match status" value="1"/>
</dbReference>
<evidence type="ECO:0000259" key="1">
    <source>
        <dbReference type="PROSITE" id="PS50021"/>
    </source>
</evidence>
<dbReference type="PANTHER" id="PTHR47385:SF14">
    <property type="entry name" value="TRANSGELIN"/>
    <property type="match status" value="1"/>
</dbReference>
<dbReference type="InterPro" id="IPR003096">
    <property type="entry name" value="SM22_calponin"/>
</dbReference>
<keyword evidence="3" id="KW-1185">Reference proteome</keyword>
<dbReference type="PaxDb" id="284590-Q6CRU6"/>
<organism evidence="2 3">
    <name type="scientific">Kluyveromyces lactis (strain ATCC 8585 / CBS 2359 / DSM 70799 / NBRC 1267 / NRRL Y-1140 / WM37)</name>
    <name type="common">Yeast</name>
    <name type="synonym">Candida sphaerica</name>
    <dbReference type="NCBI Taxonomy" id="284590"/>
    <lineage>
        <taxon>Eukaryota</taxon>
        <taxon>Fungi</taxon>
        <taxon>Dikarya</taxon>
        <taxon>Ascomycota</taxon>
        <taxon>Saccharomycotina</taxon>
        <taxon>Saccharomycetes</taxon>
        <taxon>Saccharomycetales</taxon>
        <taxon>Saccharomycetaceae</taxon>
        <taxon>Kluyveromyces</taxon>
    </lineage>
</organism>
<dbReference type="PROSITE" id="PS50021">
    <property type="entry name" value="CH"/>
    <property type="match status" value="1"/>
</dbReference>
<dbReference type="InterPro" id="IPR001715">
    <property type="entry name" value="CH_dom"/>
</dbReference>
<dbReference type="OMA" id="WIKTITG"/>
<dbReference type="GO" id="GO:0051015">
    <property type="term" value="F:actin filament binding"/>
    <property type="evidence" value="ECO:0007669"/>
    <property type="project" value="TreeGrafter"/>
</dbReference>
<dbReference type="SUPFAM" id="SSF47576">
    <property type="entry name" value="Calponin-homology domain, CH-domain"/>
    <property type="match status" value="1"/>
</dbReference>
<dbReference type="Gene3D" id="1.10.418.10">
    <property type="entry name" value="Calponin-like domain"/>
    <property type="match status" value="1"/>
</dbReference>
<dbReference type="AlphaFoldDB" id="Q6CRU6"/>
<dbReference type="FunCoup" id="Q6CRU6">
    <property type="interactions" value="889"/>
</dbReference>
<dbReference type="EMBL" id="CR382124">
    <property type="protein sequence ID" value="CAH00439.1"/>
    <property type="molecule type" value="Genomic_DNA"/>
</dbReference>
<protein>
    <submittedName>
        <fullName evidence="2">KLLA0D06303p</fullName>
    </submittedName>
</protein>
<feature type="domain" description="Calponin-homology (CH)" evidence="1">
    <location>
        <begin position="26"/>
        <end position="135"/>
    </location>
</feature>
<sequence>MSYGIKPDVTSLDDDLKESRSKKFNKHDITEIKRWIYAIIEEQSPDDSLLDALKDGTVLCKLANRLLKEETGVSDSMKWKSSRIAFVQMEQISMFLQFATKYGVPQDELFQTVDLYEEKDPAIVYQTIKSLSRYANSKHPDLFPVIGPQLSTKRPRPPVKGKPSHLKNVGWSTVEYGYMKGANQSTEGIVFGNKRDITMN</sequence>
<dbReference type="KEGG" id="kla:KLLA0_D06303g"/>
<evidence type="ECO:0000313" key="2">
    <source>
        <dbReference type="EMBL" id="CAH00439.1"/>
    </source>
</evidence>
<reference evidence="2 3" key="1">
    <citation type="journal article" date="2004" name="Nature">
        <title>Genome evolution in yeasts.</title>
        <authorList>
            <consortium name="Genolevures"/>
            <person name="Dujon B."/>
            <person name="Sherman D."/>
            <person name="Fischer G."/>
            <person name="Durrens P."/>
            <person name="Casaregola S."/>
            <person name="Lafontaine I."/>
            <person name="de Montigny J."/>
            <person name="Marck C."/>
            <person name="Neuveglise C."/>
            <person name="Talla E."/>
            <person name="Goffard N."/>
            <person name="Frangeul L."/>
            <person name="Aigle M."/>
            <person name="Anthouard V."/>
            <person name="Babour A."/>
            <person name="Barbe V."/>
            <person name="Barnay S."/>
            <person name="Blanchin S."/>
            <person name="Beckerich J.M."/>
            <person name="Beyne E."/>
            <person name="Bleykasten C."/>
            <person name="Boisrame A."/>
            <person name="Boyer J."/>
            <person name="Cattolico L."/>
            <person name="Confanioleri F."/>
            <person name="de Daruvar A."/>
            <person name="Despons L."/>
            <person name="Fabre E."/>
            <person name="Fairhead C."/>
            <person name="Ferry-Dumazet H."/>
            <person name="Groppi A."/>
            <person name="Hantraye F."/>
            <person name="Hennequin C."/>
            <person name="Jauniaux N."/>
            <person name="Joyet P."/>
            <person name="Kachouri R."/>
            <person name="Kerrest A."/>
            <person name="Koszul R."/>
            <person name="Lemaire M."/>
            <person name="Lesur I."/>
            <person name="Ma L."/>
            <person name="Muller H."/>
            <person name="Nicaud J.M."/>
            <person name="Nikolski M."/>
            <person name="Oztas S."/>
            <person name="Ozier-Kalogeropoulos O."/>
            <person name="Pellenz S."/>
            <person name="Potier S."/>
            <person name="Richard G.F."/>
            <person name="Straub M.L."/>
            <person name="Suleau A."/>
            <person name="Swennene D."/>
            <person name="Tekaia F."/>
            <person name="Wesolowski-Louvel M."/>
            <person name="Westhof E."/>
            <person name="Wirth B."/>
            <person name="Zeniou-Meyer M."/>
            <person name="Zivanovic I."/>
            <person name="Bolotin-Fukuhara M."/>
            <person name="Thierry A."/>
            <person name="Bouchier C."/>
            <person name="Caudron B."/>
            <person name="Scarpelli C."/>
            <person name="Gaillardin C."/>
            <person name="Weissenbach J."/>
            <person name="Wincker P."/>
            <person name="Souciet J.L."/>
        </authorList>
    </citation>
    <scope>NUCLEOTIDE SEQUENCE [LARGE SCALE GENOMIC DNA]</scope>
    <source>
        <strain evidence="3">ATCC 8585 / CBS 2359 / DSM 70799 / NBRC 1267 / NRRL Y-1140 / WM37</strain>
    </source>
</reference>
<dbReference type="Pfam" id="PF00307">
    <property type="entry name" value="CH"/>
    <property type="match status" value="1"/>
</dbReference>
<dbReference type="Proteomes" id="UP000000598">
    <property type="component" value="Chromosome D"/>
</dbReference>
<name>Q6CRU6_KLULA</name>
<evidence type="ECO:0000313" key="3">
    <source>
        <dbReference type="Proteomes" id="UP000000598"/>
    </source>
</evidence>